<keyword evidence="2" id="KW-0645">Protease</keyword>
<dbReference type="GO" id="GO:0008234">
    <property type="term" value="F:cysteine-type peptidase activity"/>
    <property type="evidence" value="ECO:0007669"/>
    <property type="project" value="UniProtKB-KW"/>
</dbReference>
<evidence type="ECO:0000313" key="6">
    <source>
        <dbReference type="EMBL" id="OGM93105.1"/>
    </source>
</evidence>
<sequence>MAQQNDSKQLVAFARSLKGLPYKYGAYAEQASDAQSAFDCSSFIQFVFHNFGMELPRSTILQAAANGTEVASLADAELGDVLFFEGERGHYRHDLFPGRKIYIGHVGIYIGDGVIIHATSSNGFSGIVEHDLEPATNPAYNKNTIVLIKRYR</sequence>
<proteinExistence type="inferred from homology"/>
<evidence type="ECO:0000256" key="3">
    <source>
        <dbReference type="ARBA" id="ARBA00022801"/>
    </source>
</evidence>
<dbReference type="InterPro" id="IPR000064">
    <property type="entry name" value="NLP_P60_dom"/>
</dbReference>
<dbReference type="GO" id="GO:0006508">
    <property type="term" value="P:proteolysis"/>
    <property type="evidence" value="ECO:0007669"/>
    <property type="project" value="UniProtKB-KW"/>
</dbReference>
<dbReference type="AlphaFoldDB" id="A0A1F8DZD8"/>
<protein>
    <recommendedName>
        <fullName evidence="5">NlpC/P60 domain-containing protein</fullName>
    </recommendedName>
</protein>
<evidence type="ECO:0000256" key="2">
    <source>
        <dbReference type="ARBA" id="ARBA00022670"/>
    </source>
</evidence>
<evidence type="ECO:0000256" key="4">
    <source>
        <dbReference type="ARBA" id="ARBA00022807"/>
    </source>
</evidence>
<comment type="similarity">
    <text evidence="1">Belongs to the peptidase C40 family.</text>
</comment>
<evidence type="ECO:0000313" key="7">
    <source>
        <dbReference type="Proteomes" id="UP000176422"/>
    </source>
</evidence>
<dbReference type="PROSITE" id="PS51935">
    <property type="entry name" value="NLPC_P60"/>
    <property type="match status" value="1"/>
</dbReference>
<dbReference type="Pfam" id="PF00877">
    <property type="entry name" value="NLPC_P60"/>
    <property type="match status" value="1"/>
</dbReference>
<keyword evidence="3" id="KW-0378">Hydrolase</keyword>
<evidence type="ECO:0000256" key="1">
    <source>
        <dbReference type="ARBA" id="ARBA00007074"/>
    </source>
</evidence>
<dbReference type="PANTHER" id="PTHR47053">
    <property type="entry name" value="MUREIN DD-ENDOPEPTIDASE MEPH-RELATED"/>
    <property type="match status" value="1"/>
</dbReference>
<dbReference type="Proteomes" id="UP000176422">
    <property type="component" value="Unassembled WGS sequence"/>
</dbReference>
<dbReference type="InterPro" id="IPR038765">
    <property type="entry name" value="Papain-like_cys_pep_sf"/>
</dbReference>
<feature type="domain" description="NlpC/P60" evidence="5">
    <location>
        <begin position="4"/>
        <end position="152"/>
    </location>
</feature>
<dbReference type="SUPFAM" id="SSF54001">
    <property type="entry name" value="Cysteine proteinases"/>
    <property type="match status" value="1"/>
</dbReference>
<dbReference type="PANTHER" id="PTHR47053:SF1">
    <property type="entry name" value="MUREIN DD-ENDOPEPTIDASE MEPH-RELATED"/>
    <property type="match status" value="1"/>
</dbReference>
<evidence type="ECO:0000259" key="5">
    <source>
        <dbReference type="PROSITE" id="PS51935"/>
    </source>
</evidence>
<dbReference type="InterPro" id="IPR051202">
    <property type="entry name" value="Peptidase_C40"/>
</dbReference>
<keyword evidence="4" id="KW-0788">Thiol protease</keyword>
<dbReference type="STRING" id="1802559.A2372_01685"/>
<name>A0A1F8DZD8_9BACT</name>
<comment type="caution">
    <text evidence="6">The sequence shown here is derived from an EMBL/GenBank/DDBJ whole genome shotgun (WGS) entry which is preliminary data.</text>
</comment>
<reference evidence="6 7" key="1">
    <citation type="journal article" date="2016" name="Nat. Commun.">
        <title>Thousands of microbial genomes shed light on interconnected biogeochemical processes in an aquifer system.</title>
        <authorList>
            <person name="Anantharaman K."/>
            <person name="Brown C.T."/>
            <person name="Hug L.A."/>
            <person name="Sharon I."/>
            <person name="Castelle C.J."/>
            <person name="Probst A.J."/>
            <person name="Thomas B.C."/>
            <person name="Singh A."/>
            <person name="Wilkins M.J."/>
            <person name="Karaoz U."/>
            <person name="Brodie E.L."/>
            <person name="Williams K.H."/>
            <person name="Hubbard S.S."/>
            <person name="Banfield J.F."/>
        </authorList>
    </citation>
    <scope>NUCLEOTIDE SEQUENCE [LARGE SCALE GENOMIC DNA]</scope>
</reference>
<dbReference type="Gene3D" id="3.90.1720.10">
    <property type="entry name" value="endopeptidase domain like (from Nostoc punctiforme)"/>
    <property type="match status" value="1"/>
</dbReference>
<accession>A0A1F8DZD8</accession>
<organism evidence="6 7">
    <name type="scientific">Candidatus Wolfebacteria bacterium RIFOXYB1_FULL_54_12</name>
    <dbReference type="NCBI Taxonomy" id="1802559"/>
    <lineage>
        <taxon>Bacteria</taxon>
        <taxon>Candidatus Wolfeibacteriota</taxon>
    </lineage>
</organism>
<gene>
    <name evidence="6" type="ORF">A2372_01685</name>
</gene>
<dbReference type="EMBL" id="MGIT01000001">
    <property type="protein sequence ID" value="OGM93105.1"/>
    <property type="molecule type" value="Genomic_DNA"/>
</dbReference>